<feature type="transmembrane region" description="Helical" evidence="6">
    <location>
        <begin position="392"/>
        <end position="409"/>
    </location>
</feature>
<name>A0A165I268_9BASI</name>
<feature type="transmembrane region" description="Helical" evidence="6">
    <location>
        <begin position="156"/>
        <end position="178"/>
    </location>
</feature>
<feature type="transmembrane region" description="Helical" evidence="6">
    <location>
        <begin position="257"/>
        <end position="276"/>
    </location>
</feature>
<dbReference type="GO" id="GO:0005886">
    <property type="term" value="C:plasma membrane"/>
    <property type="evidence" value="ECO:0007669"/>
    <property type="project" value="TreeGrafter"/>
</dbReference>
<dbReference type="Pfam" id="PF07690">
    <property type="entry name" value="MFS_1"/>
    <property type="match status" value="1"/>
</dbReference>
<dbReference type="PROSITE" id="PS50850">
    <property type="entry name" value="MFS"/>
    <property type="match status" value="1"/>
</dbReference>
<dbReference type="InterPro" id="IPR011701">
    <property type="entry name" value="MFS"/>
</dbReference>
<gene>
    <name evidence="8" type="ORF">CALCODRAFT_481114</name>
</gene>
<proteinExistence type="predicted"/>
<keyword evidence="4 6" id="KW-0472">Membrane</keyword>
<dbReference type="OrthoDB" id="3437016at2759"/>
<evidence type="ECO:0000313" key="9">
    <source>
        <dbReference type="Proteomes" id="UP000076842"/>
    </source>
</evidence>
<keyword evidence="3 6" id="KW-1133">Transmembrane helix</keyword>
<protein>
    <submittedName>
        <fullName evidence="8">MFS general substrate transporter</fullName>
    </submittedName>
</protein>
<feature type="transmembrane region" description="Helical" evidence="6">
    <location>
        <begin position="125"/>
        <end position="144"/>
    </location>
</feature>
<feature type="transmembrane region" description="Helical" evidence="6">
    <location>
        <begin position="95"/>
        <end position="113"/>
    </location>
</feature>
<dbReference type="Proteomes" id="UP000076842">
    <property type="component" value="Unassembled WGS sequence"/>
</dbReference>
<comment type="subcellular location">
    <subcellularLocation>
        <location evidence="1">Membrane</location>
        <topology evidence="1">Multi-pass membrane protein</topology>
    </subcellularLocation>
</comment>
<feature type="transmembrane region" description="Helical" evidence="6">
    <location>
        <begin position="452"/>
        <end position="474"/>
    </location>
</feature>
<dbReference type="PANTHER" id="PTHR23501">
    <property type="entry name" value="MAJOR FACILITATOR SUPERFAMILY"/>
    <property type="match status" value="1"/>
</dbReference>
<evidence type="ECO:0000259" key="7">
    <source>
        <dbReference type="PROSITE" id="PS50850"/>
    </source>
</evidence>
<dbReference type="InterPro" id="IPR020846">
    <property type="entry name" value="MFS_dom"/>
</dbReference>
<evidence type="ECO:0000313" key="8">
    <source>
        <dbReference type="EMBL" id="KZT60039.1"/>
    </source>
</evidence>
<dbReference type="PRINTS" id="PR01036">
    <property type="entry name" value="TCRTETB"/>
</dbReference>
<dbReference type="EMBL" id="KV423935">
    <property type="protein sequence ID" value="KZT60039.1"/>
    <property type="molecule type" value="Genomic_DNA"/>
</dbReference>
<feature type="transmembrane region" description="Helical" evidence="6">
    <location>
        <begin position="185"/>
        <end position="204"/>
    </location>
</feature>
<dbReference type="GO" id="GO:0022857">
    <property type="term" value="F:transmembrane transporter activity"/>
    <property type="evidence" value="ECO:0007669"/>
    <property type="project" value="InterPro"/>
</dbReference>
<dbReference type="AlphaFoldDB" id="A0A165I268"/>
<evidence type="ECO:0000256" key="4">
    <source>
        <dbReference type="ARBA" id="ARBA00023136"/>
    </source>
</evidence>
<feature type="transmembrane region" description="Helical" evidence="6">
    <location>
        <begin position="364"/>
        <end position="385"/>
    </location>
</feature>
<evidence type="ECO:0000256" key="6">
    <source>
        <dbReference type="SAM" id="Phobius"/>
    </source>
</evidence>
<evidence type="ECO:0000256" key="5">
    <source>
        <dbReference type="SAM" id="MobiDB-lite"/>
    </source>
</evidence>
<feature type="transmembrane region" description="Helical" evidence="6">
    <location>
        <begin position="216"/>
        <end position="236"/>
    </location>
</feature>
<evidence type="ECO:0000256" key="3">
    <source>
        <dbReference type="ARBA" id="ARBA00022989"/>
    </source>
</evidence>
<feature type="transmembrane region" description="Helical" evidence="6">
    <location>
        <begin position="56"/>
        <end position="83"/>
    </location>
</feature>
<keyword evidence="9" id="KW-1185">Reference proteome</keyword>
<feature type="region of interest" description="Disordered" evidence="5">
    <location>
        <begin position="560"/>
        <end position="583"/>
    </location>
</feature>
<sequence length="583" mass="62167">MSFSAVPDYRATRGASPTNAEPKPAVEPTPAITTVTISADPDVDVDTPAAGFKKDLGFWIILVSLGVVIWLAALDLSVVSTALPMIVADLPGSTSFVWVGSAFTLASTAILPLSGNLAQLFGRQATLEGFIAIFALGSAITGAAKNMPTMIAGRGRTVQGLGGGGLLALENIIIADLVPLRQRGLYEALLASVWAFASAVGPPMGGALAQAGQWTWIFWINLPPCGVAAVMVWWFLKLRRPRGSWRRKVKRVNWIGNAIVMGAATLAILALTQGGIDHPWASYQILIPLIIGLVGIGVFLVYEAFFVVGEPMVPLSMLTNRTVLSGYLGAFMHGLVSILLLYYLPVFFQSAMLATPLRSSVQSLPTAFIIAPWAIITGISVTVTNHYVFQNIAAWVVCIVGFVLLSTLTKDSTTAQWVGYQVVASTGVGILWSSTEFPVLAPLTTEQNAQALSFFAFVHTAANTFGITIGGAVLQNELRSRLPAAFGQLFPLGVDIAYAAIPQIASLPQPLQDEVRDAFGASLSTLWKVTAGLCGLGLLTSVLMKQVTLATHVAEQWGREEKRDERVPLAPARREQDRAEAEI</sequence>
<dbReference type="InParanoid" id="A0A165I268"/>
<evidence type="ECO:0000256" key="2">
    <source>
        <dbReference type="ARBA" id="ARBA00022692"/>
    </source>
</evidence>
<keyword evidence="2 6" id="KW-0812">Transmembrane</keyword>
<reference evidence="8 9" key="1">
    <citation type="journal article" date="2016" name="Mol. Biol. Evol.">
        <title>Comparative Genomics of Early-Diverging Mushroom-Forming Fungi Provides Insights into the Origins of Lignocellulose Decay Capabilities.</title>
        <authorList>
            <person name="Nagy L.G."/>
            <person name="Riley R."/>
            <person name="Tritt A."/>
            <person name="Adam C."/>
            <person name="Daum C."/>
            <person name="Floudas D."/>
            <person name="Sun H."/>
            <person name="Yadav J.S."/>
            <person name="Pangilinan J."/>
            <person name="Larsson K.H."/>
            <person name="Matsuura K."/>
            <person name="Barry K."/>
            <person name="Labutti K."/>
            <person name="Kuo R."/>
            <person name="Ohm R.A."/>
            <person name="Bhattacharya S.S."/>
            <person name="Shirouzu T."/>
            <person name="Yoshinaga Y."/>
            <person name="Martin F.M."/>
            <person name="Grigoriev I.V."/>
            <person name="Hibbett D.S."/>
        </authorList>
    </citation>
    <scope>NUCLEOTIDE SEQUENCE [LARGE SCALE GENOMIC DNA]</scope>
    <source>
        <strain evidence="8 9">HHB12733</strain>
    </source>
</reference>
<dbReference type="PANTHER" id="PTHR23501:SF102">
    <property type="entry name" value="DRUG TRANSPORTER, PUTATIVE (AFU_ORTHOLOGUE AFUA_3G08530)-RELATED"/>
    <property type="match status" value="1"/>
</dbReference>
<feature type="region of interest" description="Disordered" evidence="5">
    <location>
        <begin position="1"/>
        <end position="27"/>
    </location>
</feature>
<accession>A0A165I268</accession>
<dbReference type="SUPFAM" id="SSF103473">
    <property type="entry name" value="MFS general substrate transporter"/>
    <property type="match status" value="1"/>
</dbReference>
<dbReference type="InterPro" id="IPR036259">
    <property type="entry name" value="MFS_trans_sf"/>
</dbReference>
<feature type="transmembrane region" description="Helical" evidence="6">
    <location>
        <begin position="323"/>
        <end position="344"/>
    </location>
</feature>
<evidence type="ECO:0000256" key="1">
    <source>
        <dbReference type="ARBA" id="ARBA00004141"/>
    </source>
</evidence>
<dbReference type="Gene3D" id="1.20.1250.20">
    <property type="entry name" value="MFS general substrate transporter like domains"/>
    <property type="match status" value="1"/>
</dbReference>
<feature type="transmembrane region" description="Helical" evidence="6">
    <location>
        <begin position="282"/>
        <end position="302"/>
    </location>
</feature>
<feature type="domain" description="Major facilitator superfamily (MFS) profile" evidence="7">
    <location>
        <begin position="61"/>
        <end position="549"/>
    </location>
</feature>
<organism evidence="8 9">
    <name type="scientific">Calocera cornea HHB12733</name>
    <dbReference type="NCBI Taxonomy" id="1353952"/>
    <lineage>
        <taxon>Eukaryota</taxon>
        <taxon>Fungi</taxon>
        <taxon>Dikarya</taxon>
        <taxon>Basidiomycota</taxon>
        <taxon>Agaricomycotina</taxon>
        <taxon>Dacrymycetes</taxon>
        <taxon>Dacrymycetales</taxon>
        <taxon>Dacrymycetaceae</taxon>
        <taxon>Calocera</taxon>
    </lineage>
</organism>